<dbReference type="Gene3D" id="3.30.1060.10">
    <property type="entry name" value="Peptide methionine sulphoxide reductase MsrA"/>
    <property type="match status" value="1"/>
</dbReference>
<accession>A0A939DA06</accession>
<dbReference type="PANTHER" id="PTHR42799">
    <property type="entry name" value="MITOCHONDRIAL PEPTIDE METHIONINE SULFOXIDE REDUCTASE"/>
    <property type="match status" value="1"/>
</dbReference>
<evidence type="ECO:0000256" key="3">
    <source>
        <dbReference type="ARBA" id="ARBA00048782"/>
    </source>
</evidence>
<proteinExistence type="inferred from homology"/>
<dbReference type="InterPro" id="IPR002569">
    <property type="entry name" value="Met_Sox_Rdtase_MsrA_dom"/>
</dbReference>
<name>A0A939DA06_CLOAM</name>
<dbReference type="AlphaFoldDB" id="A0A939DA06"/>
<comment type="catalytic activity">
    <reaction evidence="2 4">
        <text>L-methionyl-[protein] + [thioredoxin]-disulfide + H2O = L-methionyl-(S)-S-oxide-[protein] + [thioredoxin]-dithiol</text>
        <dbReference type="Rhea" id="RHEA:14217"/>
        <dbReference type="Rhea" id="RHEA-COMP:10698"/>
        <dbReference type="Rhea" id="RHEA-COMP:10700"/>
        <dbReference type="Rhea" id="RHEA-COMP:12313"/>
        <dbReference type="Rhea" id="RHEA-COMP:12315"/>
        <dbReference type="ChEBI" id="CHEBI:15377"/>
        <dbReference type="ChEBI" id="CHEBI:16044"/>
        <dbReference type="ChEBI" id="CHEBI:29950"/>
        <dbReference type="ChEBI" id="CHEBI:44120"/>
        <dbReference type="ChEBI" id="CHEBI:50058"/>
        <dbReference type="EC" id="1.8.4.11"/>
    </reaction>
</comment>
<comment type="caution">
    <text evidence="6">The sequence shown here is derived from an EMBL/GenBank/DDBJ whole genome shotgun (WGS) entry which is preliminary data.</text>
</comment>
<sequence>MEKKRKEIVLAGGCFWGLERYLEEIKGVEKTEVGYANGKTADPTYQEVCQLDTGHAETVKVVYDPEEITLKRLLSFYFKVIDPTSLNKQGNDIGTQYRTGIYYVDEKDRAVIIEAIQELQKEYEKPIAIEIIELDNYFKAEEYHQKYLNKHPMGYCHIGKEWFEYAKKSSDQ</sequence>
<evidence type="ECO:0000313" key="6">
    <source>
        <dbReference type="EMBL" id="MBN7773971.1"/>
    </source>
</evidence>
<feature type="active site" evidence="4">
    <location>
        <position position="14"/>
    </location>
</feature>
<evidence type="ECO:0000256" key="4">
    <source>
        <dbReference type="HAMAP-Rule" id="MF_01401"/>
    </source>
</evidence>
<protein>
    <recommendedName>
        <fullName evidence="4">Peptide methionine sulfoxide reductase MsrA</fullName>
        <shortName evidence="4">Protein-methionine-S-oxide reductase</shortName>
        <ecNumber evidence="4">1.8.4.11</ecNumber>
    </recommendedName>
    <alternativeName>
        <fullName evidence="4">Peptide-methionine (S)-S-oxide reductase</fullName>
        <shortName evidence="4">Peptide Met(O) reductase</shortName>
    </alternativeName>
</protein>
<dbReference type="GO" id="GO:0034599">
    <property type="term" value="P:cellular response to oxidative stress"/>
    <property type="evidence" value="ECO:0007669"/>
    <property type="project" value="TreeGrafter"/>
</dbReference>
<keyword evidence="7" id="KW-1185">Reference proteome</keyword>
<feature type="domain" description="Peptide methionine sulphoxide reductase MsrA" evidence="5">
    <location>
        <begin position="7"/>
        <end position="157"/>
    </location>
</feature>
<dbReference type="NCBIfam" id="TIGR00401">
    <property type="entry name" value="msrA"/>
    <property type="match status" value="1"/>
</dbReference>
<comment type="similarity">
    <text evidence="4">Belongs to the MsrA Met sulfoxide reductase family.</text>
</comment>
<comment type="catalytic activity">
    <reaction evidence="3 4">
        <text>[thioredoxin]-disulfide + L-methionine + H2O = L-methionine (S)-S-oxide + [thioredoxin]-dithiol</text>
        <dbReference type="Rhea" id="RHEA:19993"/>
        <dbReference type="Rhea" id="RHEA-COMP:10698"/>
        <dbReference type="Rhea" id="RHEA-COMP:10700"/>
        <dbReference type="ChEBI" id="CHEBI:15377"/>
        <dbReference type="ChEBI" id="CHEBI:29950"/>
        <dbReference type="ChEBI" id="CHEBI:50058"/>
        <dbReference type="ChEBI" id="CHEBI:57844"/>
        <dbReference type="ChEBI" id="CHEBI:58772"/>
        <dbReference type="EC" id="1.8.4.11"/>
    </reaction>
</comment>
<evidence type="ECO:0000256" key="1">
    <source>
        <dbReference type="ARBA" id="ARBA00023002"/>
    </source>
</evidence>
<evidence type="ECO:0000313" key="7">
    <source>
        <dbReference type="Proteomes" id="UP000664545"/>
    </source>
</evidence>
<dbReference type="InterPro" id="IPR050162">
    <property type="entry name" value="MsrA_MetSO_reductase"/>
</dbReference>
<keyword evidence="1 4" id="KW-0560">Oxidoreductase</keyword>
<dbReference type="Proteomes" id="UP000664545">
    <property type="component" value="Unassembled WGS sequence"/>
</dbReference>
<dbReference type="HAMAP" id="MF_01401">
    <property type="entry name" value="MsrA"/>
    <property type="match status" value="1"/>
</dbReference>
<dbReference type="EC" id="1.8.4.11" evidence="4"/>
<dbReference type="SUPFAM" id="SSF55068">
    <property type="entry name" value="Peptide methionine sulfoxide reductase"/>
    <property type="match status" value="1"/>
</dbReference>
<dbReference type="EMBL" id="JAFJZZ010000005">
    <property type="protein sequence ID" value="MBN7773971.1"/>
    <property type="molecule type" value="Genomic_DNA"/>
</dbReference>
<dbReference type="GO" id="GO:0008113">
    <property type="term" value="F:peptide-methionine (S)-S-oxide reductase activity"/>
    <property type="evidence" value="ECO:0007669"/>
    <property type="project" value="UniProtKB-UniRule"/>
</dbReference>
<reference evidence="6" key="1">
    <citation type="submission" date="2021-02" db="EMBL/GenBank/DDBJ databases">
        <title>Abyssanaerobacter marinus gen.nov., sp., nov, anaerobic bacterium isolated from the Onnuri vent field of Indian Ocean and suggestion of Mogibacteriaceae fam. nov., and proposal of reclassification of ambiguous this family's genus member.</title>
        <authorList>
            <person name="Kim Y.J."/>
            <person name="Yang J.-A."/>
        </authorList>
    </citation>
    <scope>NUCLEOTIDE SEQUENCE</scope>
    <source>
        <strain evidence="6">DSM 2634</strain>
    </source>
</reference>
<evidence type="ECO:0000256" key="2">
    <source>
        <dbReference type="ARBA" id="ARBA00047806"/>
    </source>
</evidence>
<dbReference type="PANTHER" id="PTHR42799:SF2">
    <property type="entry name" value="MITOCHONDRIAL PEPTIDE METHIONINE SULFOXIDE REDUCTASE"/>
    <property type="match status" value="1"/>
</dbReference>
<dbReference type="Pfam" id="PF01625">
    <property type="entry name" value="PMSR"/>
    <property type="match status" value="1"/>
</dbReference>
<evidence type="ECO:0000259" key="5">
    <source>
        <dbReference type="Pfam" id="PF01625"/>
    </source>
</evidence>
<organism evidence="6 7">
    <name type="scientific">Clostridium aminobutyricum</name>
    <dbReference type="NCBI Taxonomy" id="33953"/>
    <lineage>
        <taxon>Bacteria</taxon>
        <taxon>Bacillati</taxon>
        <taxon>Bacillota</taxon>
        <taxon>Clostridia</taxon>
        <taxon>Eubacteriales</taxon>
        <taxon>Clostridiaceae</taxon>
        <taxon>Clostridium</taxon>
    </lineage>
</organism>
<dbReference type="InterPro" id="IPR036509">
    <property type="entry name" value="Met_Sox_Rdtase_MsrA_sf"/>
</dbReference>
<comment type="function">
    <text evidence="4">Has an important function as a repair enzyme for proteins that have been inactivated by oxidation. Catalyzes the reversible oxidation-reduction of methionine sulfoxide in proteins to methionine.</text>
</comment>
<dbReference type="GO" id="GO:0005737">
    <property type="term" value="C:cytoplasm"/>
    <property type="evidence" value="ECO:0007669"/>
    <property type="project" value="TreeGrafter"/>
</dbReference>
<dbReference type="RefSeq" id="WP_206582807.1">
    <property type="nucleotide sequence ID" value="NZ_JAFJZZ010000005.1"/>
</dbReference>
<gene>
    <name evidence="4 6" type="primary">msrA</name>
    <name evidence="6" type="ORF">JYB65_11410</name>
</gene>